<gene>
    <name evidence="8" type="ORF">ACI6Q5_05245</name>
    <name evidence="9" type="ORF">XcodCFBP4690_17250</name>
</gene>
<dbReference type="InterPro" id="IPR011010">
    <property type="entry name" value="DNA_brk_join_enz"/>
</dbReference>
<dbReference type="GO" id="GO:0015074">
    <property type="term" value="P:DNA integration"/>
    <property type="evidence" value="ECO:0007669"/>
    <property type="project" value="UniProtKB-KW"/>
</dbReference>
<dbReference type="Pfam" id="PF00589">
    <property type="entry name" value="Phage_integrase"/>
    <property type="match status" value="1"/>
</dbReference>
<dbReference type="PROSITE" id="PS51898">
    <property type="entry name" value="TYR_RECOMBINASE"/>
    <property type="match status" value="1"/>
</dbReference>
<dbReference type="PROSITE" id="PS51900">
    <property type="entry name" value="CB"/>
    <property type="match status" value="1"/>
</dbReference>
<evidence type="ECO:0000313" key="9">
    <source>
        <dbReference type="EMBL" id="PPU60827.1"/>
    </source>
</evidence>
<dbReference type="Proteomes" id="UP001637990">
    <property type="component" value="Unassembled WGS sequence"/>
</dbReference>
<dbReference type="Gene3D" id="1.10.443.10">
    <property type="entry name" value="Intergrase catalytic core"/>
    <property type="match status" value="1"/>
</dbReference>
<keyword evidence="1" id="KW-0159">Chromosome partition</keyword>
<keyword evidence="4" id="KW-0233">DNA recombination</keyword>
<keyword evidence="3 5" id="KW-0238">DNA-binding</keyword>
<proteinExistence type="predicted"/>
<organism evidence="9 10">
    <name type="scientific">Xanthomonas codiaei</name>
    <dbReference type="NCBI Taxonomy" id="56463"/>
    <lineage>
        <taxon>Bacteria</taxon>
        <taxon>Pseudomonadati</taxon>
        <taxon>Pseudomonadota</taxon>
        <taxon>Gammaproteobacteria</taxon>
        <taxon>Lysobacterales</taxon>
        <taxon>Lysobacteraceae</taxon>
        <taxon>Xanthomonas</taxon>
    </lineage>
</organism>
<name>A0A2S7CGX8_9XANT</name>
<dbReference type="InterPro" id="IPR013762">
    <property type="entry name" value="Integrase-like_cat_sf"/>
</dbReference>
<dbReference type="OrthoDB" id="9801717at2"/>
<dbReference type="Pfam" id="PF13495">
    <property type="entry name" value="Phage_int_SAM_4"/>
    <property type="match status" value="1"/>
</dbReference>
<feature type="domain" description="Tyr recombinase" evidence="6">
    <location>
        <begin position="112"/>
        <end position="310"/>
    </location>
</feature>
<dbReference type="GO" id="GO:0006310">
    <property type="term" value="P:DNA recombination"/>
    <property type="evidence" value="ECO:0007669"/>
    <property type="project" value="UniProtKB-KW"/>
</dbReference>
<dbReference type="InterPro" id="IPR004107">
    <property type="entry name" value="Integrase_SAM-like_N"/>
</dbReference>
<evidence type="ECO:0000313" key="11">
    <source>
        <dbReference type="Proteomes" id="UP001637990"/>
    </source>
</evidence>
<evidence type="ECO:0000256" key="4">
    <source>
        <dbReference type="ARBA" id="ARBA00023172"/>
    </source>
</evidence>
<evidence type="ECO:0000259" key="6">
    <source>
        <dbReference type="PROSITE" id="PS51898"/>
    </source>
</evidence>
<reference evidence="8 11" key="2">
    <citation type="submission" date="2024-11" db="EMBL/GenBank/DDBJ databases">
        <title>Genome sequencing of Xanthomonas codiaei.</title>
        <authorList>
            <person name="Studholme D.J."/>
        </authorList>
    </citation>
    <scope>NUCLEOTIDE SEQUENCE [LARGE SCALE GENOMIC DNA]</scope>
    <source>
        <strain evidence="8 11">NCPPB 4350</strain>
    </source>
</reference>
<sequence length="320" mass="35924">MTVIRAYCSISEPALRERFVWFLQITGRSPETAKSYLRALARFDRFATDNPVDRSGIDVVHRYVGLRRDQVRPATVNIEINALRCWFRWVAQNQPDAWQPSSLPRCRRVPVRRVWALTDAEVGMLLAAPDLTTYVGFRDHVIMATLYQCGLRAGELAKLQVGSILPDGFLIVFGKGNKERLVPIGEHCLGLLHTYLRERGKLRPGKKNALFLTVQGHPLRDARSVWVIVRKYAKALGYGHGGAVAALDATISTRPWTGHYPHRLRTAFATELHRRGVNLVALSQLLGHASVVTTALYLGIDMGQLRDAVAHHPRANRVSE</sequence>
<comment type="caution">
    <text evidence="9">The sequence shown here is derived from an EMBL/GenBank/DDBJ whole genome shotgun (WGS) entry which is preliminary data.</text>
</comment>
<dbReference type="EMBL" id="JBJGBS010000014">
    <property type="protein sequence ID" value="MFO3704387.1"/>
    <property type="molecule type" value="Genomic_DNA"/>
</dbReference>
<dbReference type="Proteomes" id="UP000237872">
    <property type="component" value="Unassembled WGS sequence"/>
</dbReference>
<keyword evidence="2" id="KW-0229">DNA integration</keyword>
<dbReference type="InterPro" id="IPR050090">
    <property type="entry name" value="Tyrosine_recombinase_XerCD"/>
</dbReference>
<accession>A0A2S7CGX8</accession>
<dbReference type="InterPro" id="IPR002104">
    <property type="entry name" value="Integrase_catalytic"/>
</dbReference>
<reference evidence="9 10" key="1">
    <citation type="submission" date="2016-08" db="EMBL/GenBank/DDBJ databases">
        <authorList>
            <person name="Seilhamer J.J."/>
        </authorList>
    </citation>
    <scope>NUCLEOTIDE SEQUENCE [LARGE SCALE GENOMIC DNA]</scope>
    <source>
        <strain evidence="9 10">CFBP4690</strain>
    </source>
</reference>
<keyword evidence="11" id="KW-1185">Reference proteome</keyword>
<dbReference type="RefSeq" id="WP_104542859.1">
    <property type="nucleotide sequence ID" value="NZ_JBJGBS010000014.1"/>
</dbReference>
<dbReference type="Gene3D" id="1.10.150.130">
    <property type="match status" value="1"/>
</dbReference>
<evidence type="ECO:0000256" key="2">
    <source>
        <dbReference type="ARBA" id="ARBA00022908"/>
    </source>
</evidence>
<dbReference type="GO" id="GO:0007059">
    <property type="term" value="P:chromosome segregation"/>
    <property type="evidence" value="ECO:0007669"/>
    <property type="project" value="UniProtKB-KW"/>
</dbReference>
<evidence type="ECO:0000256" key="3">
    <source>
        <dbReference type="ARBA" id="ARBA00023125"/>
    </source>
</evidence>
<evidence type="ECO:0000313" key="10">
    <source>
        <dbReference type="Proteomes" id="UP000237872"/>
    </source>
</evidence>
<dbReference type="SUPFAM" id="SSF56349">
    <property type="entry name" value="DNA breaking-rejoining enzymes"/>
    <property type="match status" value="1"/>
</dbReference>
<protein>
    <submittedName>
        <fullName evidence="8">Tyrosine-type recombinase/integrase</fullName>
    </submittedName>
</protein>
<feature type="domain" description="Core-binding (CB)" evidence="7">
    <location>
        <begin position="10"/>
        <end position="91"/>
    </location>
</feature>
<dbReference type="PANTHER" id="PTHR30349">
    <property type="entry name" value="PHAGE INTEGRASE-RELATED"/>
    <property type="match status" value="1"/>
</dbReference>
<dbReference type="GO" id="GO:0003677">
    <property type="term" value="F:DNA binding"/>
    <property type="evidence" value="ECO:0007669"/>
    <property type="project" value="UniProtKB-UniRule"/>
</dbReference>
<evidence type="ECO:0000256" key="5">
    <source>
        <dbReference type="PROSITE-ProRule" id="PRU01248"/>
    </source>
</evidence>
<dbReference type="InterPro" id="IPR010998">
    <property type="entry name" value="Integrase_recombinase_N"/>
</dbReference>
<evidence type="ECO:0000313" key="8">
    <source>
        <dbReference type="EMBL" id="MFO3704387.1"/>
    </source>
</evidence>
<evidence type="ECO:0000259" key="7">
    <source>
        <dbReference type="PROSITE" id="PS51900"/>
    </source>
</evidence>
<dbReference type="PANTHER" id="PTHR30349:SF81">
    <property type="entry name" value="TYROSINE RECOMBINASE XERC"/>
    <property type="match status" value="1"/>
</dbReference>
<evidence type="ECO:0000256" key="1">
    <source>
        <dbReference type="ARBA" id="ARBA00022829"/>
    </source>
</evidence>
<dbReference type="EMBL" id="MDEC01000027">
    <property type="protein sequence ID" value="PPU60827.1"/>
    <property type="molecule type" value="Genomic_DNA"/>
</dbReference>
<dbReference type="AlphaFoldDB" id="A0A2S7CGX8"/>
<dbReference type="InterPro" id="IPR044068">
    <property type="entry name" value="CB"/>
</dbReference>